<dbReference type="EMBL" id="JAAWVO010002627">
    <property type="protein sequence ID" value="MBN3311831.1"/>
    <property type="molecule type" value="Genomic_DNA"/>
</dbReference>
<dbReference type="Gene3D" id="2.130.10.10">
    <property type="entry name" value="YVTN repeat-like/Quinoprotein amine dehydrogenase"/>
    <property type="match status" value="3"/>
</dbReference>
<dbReference type="Pfam" id="PF01403">
    <property type="entry name" value="Sema"/>
    <property type="match status" value="1"/>
</dbReference>
<comment type="caution">
    <text evidence="6">The sequence shown here is derived from an EMBL/GenBank/DDBJ whole genome shotgun (WGS) entry which is preliminary data.</text>
</comment>
<comment type="caution">
    <text evidence="2">Lacks conserved residue(s) required for the propagation of feature annotation.</text>
</comment>
<evidence type="ECO:0000256" key="3">
    <source>
        <dbReference type="SAM" id="MobiDB-lite"/>
    </source>
</evidence>
<dbReference type="GO" id="GO:0030335">
    <property type="term" value="P:positive regulation of cell migration"/>
    <property type="evidence" value="ECO:0007669"/>
    <property type="project" value="TreeGrafter"/>
</dbReference>
<dbReference type="PROSITE" id="PS51004">
    <property type="entry name" value="SEMA"/>
    <property type="match status" value="2"/>
</dbReference>
<dbReference type="InterPro" id="IPR001627">
    <property type="entry name" value="Semap_dom"/>
</dbReference>
<dbReference type="Proteomes" id="UP000736164">
    <property type="component" value="Unassembled WGS sequence"/>
</dbReference>
<keyword evidence="4" id="KW-0732">Signal</keyword>
<dbReference type="PANTHER" id="PTHR11036:SF21">
    <property type="entry name" value="SEMA DOMAIN, IMMUNOGLOBULIN DOMAIN (IG), SHORT BASIC DOMAIN, SECRETED, (SEMAPHORIN) 3H ISOFORM 2 PRECURSOR"/>
    <property type="match status" value="1"/>
</dbReference>
<evidence type="ECO:0000259" key="5">
    <source>
        <dbReference type="PROSITE" id="PS51004"/>
    </source>
</evidence>
<protein>
    <submittedName>
        <fullName evidence="6">SE3AB protein</fullName>
    </submittedName>
</protein>
<keyword evidence="7" id="KW-1185">Reference proteome</keyword>
<proteinExistence type="predicted"/>
<sequence>MPGRTAMLGLLEVLLLSCLGTPGGLAWRPSQPRLQFSFPALEQQSRERDSFKTDRELWFCTQTPNSCVSVSRPKQRKTWSASTAFTAICEAVELVRNGRVLSLPLRAGDLHSILLDEDGRRLYAAIKDHLVATSLDNITHGVRKLSLCPVDDSAGRGVREEGSAGKGQIPDNLSHPRQGAQIGPKLLLVSGRPPEGQEAAPPRRLKELSPCDGLLHSPPQGCSYSWAPPLRQTAAVFNYRAQPANCSSPAQRHSPPLQHRAAGTGAACRGCLPSARTGSPSGDQGCDSRGAQAAIEFPASACCSSSGRVRAGAPCLLAPLPFSLTPHGPTARSHRDPLFVGNVFLKPLTEWACGLELGQRVIGGPGRWGRSLGRSPRPQPGHRRTTASSGCPAPQTGRRGIGRGLSPRATQAPARSLRLCVSGPPHSSLLTNRNHTITCNFTRDRTLIVYWPASPDRIEECEMAGKDRELDCANFLRVLHPYNHTHLYACGTGAFHPRCAFIPTALFLRSDRLVLLPGQTECGKGKCPYDPHQRTATAIIAAERKLLLAARAHFSPGGVQAASRAPAGLAALLAWSGCSLRLLESLFQGVGEGDPCRKGSVGAAACGVIPECRIPGAPDSGCFRKPPESLQGPRLMLWPPVLADGELYAGISSDFMSRDTAFFRSLSSRHVIRTEQYDFKWLQELQGFIWEQLRELLPVTPRDVPADARFVKVASVSESGNPEDDKVYVFFTERAQEAEGSAGSAGKVLYSRVARVCKNDIGGQRSLVNKWSTFLKARLVCSVPGADGVHTHFDLLRESPAPLSSAFRRRPCQVRPHPTRELQFPGKPQGSACTLSGPPACVWSASASLPAARSGGRAGQPGRIDQEAEDTLLLNSLPRFQKLDCPRALQRGGVDCVEHGERWRSSIQQGLVRGFGAQRDSERGWFGGHDNRWPSEPGERTEPVGEAGLFRDAGASLSSGGGGQQALGCVSAALEQGRGGQPEDVFILQGKDKANPLIYGLFTTSRTHKLQPPAPSAPAAPALVLAGRGRASRAGSCSGRVSPPQQEPLLCAKVHTGSALGFWQQRLFAVVVVKEYPANSFRDVLNGSAVCVYRMQDIAAAFKGHFSHKEGPQYKWVEYTGRVPFPRPGTVSTPLRTPRSDCWGSGPGSGPGL</sequence>
<feature type="region of interest" description="Disordered" evidence="3">
    <location>
        <begin position="364"/>
        <end position="409"/>
    </location>
</feature>
<evidence type="ECO:0000256" key="1">
    <source>
        <dbReference type="ARBA" id="ARBA00023180"/>
    </source>
</evidence>
<gene>
    <name evidence="6" type="primary">Sema3ab</name>
    <name evidence="6" type="ORF">GTO95_0006305</name>
</gene>
<feature type="non-terminal residue" evidence="6">
    <location>
        <position position="1153"/>
    </location>
</feature>
<evidence type="ECO:0000313" key="6">
    <source>
        <dbReference type="EMBL" id="MBN3311831.1"/>
    </source>
</evidence>
<dbReference type="GO" id="GO:0030215">
    <property type="term" value="F:semaphorin receptor binding"/>
    <property type="evidence" value="ECO:0007669"/>
    <property type="project" value="InterPro"/>
</dbReference>
<dbReference type="GO" id="GO:0071526">
    <property type="term" value="P:semaphorin-plexin signaling pathway"/>
    <property type="evidence" value="ECO:0007669"/>
    <property type="project" value="TreeGrafter"/>
</dbReference>
<dbReference type="InterPro" id="IPR036352">
    <property type="entry name" value="Semap_dom_sf"/>
</dbReference>
<feature type="region of interest" description="Disordered" evidence="3">
    <location>
        <begin position="156"/>
        <end position="177"/>
    </location>
</feature>
<dbReference type="GO" id="GO:0038191">
    <property type="term" value="F:neuropilin binding"/>
    <property type="evidence" value="ECO:0007669"/>
    <property type="project" value="TreeGrafter"/>
</dbReference>
<dbReference type="SMART" id="SM00630">
    <property type="entry name" value="Sema"/>
    <property type="match status" value="1"/>
</dbReference>
<name>A0A8J7T6N8_ATRSP</name>
<dbReference type="InterPro" id="IPR015943">
    <property type="entry name" value="WD40/YVTN_repeat-like_dom_sf"/>
</dbReference>
<feature type="region of interest" description="Disordered" evidence="3">
    <location>
        <begin position="1128"/>
        <end position="1153"/>
    </location>
</feature>
<evidence type="ECO:0000256" key="4">
    <source>
        <dbReference type="SAM" id="SignalP"/>
    </source>
</evidence>
<dbReference type="GO" id="GO:0098978">
    <property type="term" value="C:glutamatergic synapse"/>
    <property type="evidence" value="ECO:0007669"/>
    <property type="project" value="TreeGrafter"/>
</dbReference>
<dbReference type="GO" id="GO:0008045">
    <property type="term" value="P:motor neuron axon guidance"/>
    <property type="evidence" value="ECO:0007669"/>
    <property type="project" value="TreeGrafter"/>
</dbReference>
<evidence type="ECO:0000256" key="2">
    <source>
        <dbReference type="PROSITE-ProRule" id="PRU00352"/>
    </source>
</evidence>
<feature type="signal peptide" evidence="4">
    <location>
        <begin position="1"/>
        <end position="26"/>
    </location>
</feature>
<dbReference type="PANTHER" id="PTHR11036">
    <property type="entry name" value="SEMAPHORIN"/>
    <property type="match status" value="1"/>
</dbReference>
<feature type="chain" id="PRO_5035203987" evidence="4">
    <location>
        <begin position="27"/>
        <end position="1153"/>
    </location>
</feature>
<dbReference type="GO" id="GO:0005886">
    <property type="term" value="C:plasma membrane"/>
    <property type="evidence" value="ECO:0007669"/>
    <property type="project" value="TreeGrafter"/>
</dbReference>
<evidence type="ECO:0000313" key="7">
    <source>
        <dbReference type="Proteomes" id="UP000736164"/>
    </source>
</evidence>
<feature type="non-terminal residue" evidence="6">
    <location>
        <position position="1"/>
    </location>
</feature>
<reference evidence="6" key="1">
    <citation type="journal article" date="2021" name="Cell">
        <title>Tracing the genetic footprints of vertebrate landing in non-teleost ray-finned fishes.</title>
        <authorList>
            <person name="Bi X."/>
            <person name="Wang K."/>
            <person name="Yang L."/>
            <person name="Pan H."/>
            <person name="Jiang H."/>
            <person name="Wei Q."/>
            <person name="Fang M."/>
            <person name="Yu H."/>
            <person name="Zhu C."/>
            <person name="Cai Y."/>
            <person name="He Y."/>
            <person name="Gan X."/>
            <person name="Zeng H."/>
            <person name="Yu D."/>
            <person name="Zhu Y."/>
            <person name="Jiang H."/>
            <person name="Qiu Q."/>
            <person name="Yang H."/>
            <person name="Zhang Y.E."/>
            <person name="Wang W."/>
            <person name="Zhu M."/>
            <person name="He S."/>
            <person name="Zhang G."/>
        </authorList>
    </citation>
    <scope>NUCLEOTIDE SEQUENCE</scope>
    <source>
        <strain evidence="6">Allg_001</strain>
    </source>
</reference>
<dbReference type="SUPFAM" id="SSF101912">
    <property type="entry name" value="Sema domain"/>
    <property type="match status" value="3"/>
</dbReference>
<organism evidence="6 7">
    <name type="scientific">Atractosteus spatula</name>
    <name type="common">Alligator gar</name>
    <name type="synonym">Lepisosteus spatula</name>
    <dbReference type="NCBI Taxonomy" id="7917"/>
    <lineage>
        <taxon>Eukaryota</taxon>
        <taxon>Metazoa</taxon>
        <taxon>Chordata</taxon>
        <taxon>Craniata</taxon>
        <taxon>Vertebrata</taxon>
        <taxon>Euteleostomi</taxon>
        <taxon>Actinopterygii</taxon>
        <taxon>Neopterygii</taxon>
        <taxon>Holostei</taxon>
        <taxon>Semionotiformes</taxon>
        <taxon>Lepisosteidae</taxon>
        <taxon>Atractosteus</taxon>
    </lineage>
</organism>
<dbReference type="InterPro" id="IPR027231">
    <property type="entry name" value="Semaphorin"/>
</dbReference>
<feature type="region of interest" description="Disordered" evidence="3">
    <location>
        <begin position="922"/>
        <end position="944"/>
    </location>
</feature>
<keyword evidence="1" id="KW-0325">Glycoprotein</keyword>
<feature type="domain" description="Sema" evidence="5">
    <location>
        <begin position="1067"/>
        <end position="1153"/>
    </location>
</feature>
<accession>A0A8J7T6N8</accession>
<dbReference type="GO" id="GO:0001755">
    <property type="term" value="P:neural crest cell migration"/>
    <property type="evidence" value="ECO:0007669"/>
    <property type="project" value="TreeGrafter"/>
</dbReference>
<dbReference type="AlphaFoldDB" id="A0A8J7T6N8"/>
<dbReference type="GO" id="GO:0045499">
    <property type="term" value="F:chemorepellent activity"/>
    <property type="evidence" value="ECO:0007669"/>
    <property type="project" value="TreeGrafter"/>
</dbReference>
<feature type="compositionally biased region" description="Basic and acidic residues" evidence="3">
    <location>
        <begin position="922"/>
        <end position="943"/>
    </location>
</feature>
<dbReference type="GO" id="GO:0005615">
    <property type="term" value="C:extracellular space"/>
    <property type="evidence" value="ECO:0007669"/>
    <property type="project" value="TreeGrafter"/>
</dbReference>
<feature type="domain" description="Sema" evidence="5">
    <location>
        <begin position="393"/>
        <end position="797"/>
    </location>
</feature>
<dbReference type="GO" id="GO:0030424">
    <property type="term" value="C:axon"/>
    <property type="evidence" value="ECO:0007669"/>
    <property type="project" value="TreeGrafter"/>
</dbReference>